<proteinExistence type="predicted"/>
<keyword evidence="2" id="KW-0695">RNA-directed DNA polymerase</keyword>
<dbReference type="InterPro" id="IPR012337">
    <property type="entry name" value="RNaseH-like_sf"/>
</dbReference>
<reference evidence="2" key="1">
    <citation type="submission" date="2020-08" db="EMBL/GenBank/DDBJ databases">
        <title>Multicomponent nature underlies the extraordinary mechanical properties of spider dragline silk.</title>
        <authorList>
            <person name="Kono N."/>
            <person name="Nakamura H."/>
            <person name="Mori M."/>
            <person name="Yoshida Y."/>
            <person name="Ohtoshi R."/>
            <person name="Malay A.D."/>
            <person name="Moran D.A.P."/>
            <person name="Tomita M."/>
            <person name="Numata K."/>
            <person name="Arakawa K."/>
        </authorList>
    </citation>
    <scope>NUCLEOTIDE SEQUENCE</scope>
</reference>
<dbReference type="EMBL" id="BMAW01026187">
    <property type="protein sequence ID" value="GFT95969.1"/>
    <property type="molecule type" value="Genomic_DNA"/>
</dbReference>
<dbReference type="AlphaFoldDB" id="A0A8X6UC98"/>
<evidence type="ECO:0000313" key="2">
    <source>
        <dbReference type="EMBL" id="GFT95969.1"/>
    </source>
</evidence>
<dbReference type="Pfam" id="PF13456">
    <property type="entry name" value="RVT_3"/>
    <property type="match status" value="1"/>
</dbReference>
<dbReference type="InterPro" id="IPR002156">
    <property type="entry name" value="RNaseH_domain"/>
</dbReference>
<evidence type="ECO:0000259" key="1">
    <source>
        <dbReference type="Pfam" id="PF13456"/>
    </source>
</evidence>
<organism evidence="2 3">
    <name type="scientific">Nephila pilipes</name>
    <name type="common">Giant wood spider</name>
    <name type="synonym">Nephila maculata</name>
    <dbReference type="NCBI Taxonomy" id="299642"/>
    <lineage>
        <taxon>Eukaryota</taxon>
        <taxon>Metazoa</taxon>
        <taxon>Ecdysozoa</taxon>
        <taxon>Arthropoda</taxon>
        <taxon>Chelicerata</taxon>
        <taxon>Arachnida</taxon>
        <taxon>Araneae</taxon>
        <taxon>Araneomorphae</taxon>
        <taxon>Entelegynae</taxon>
        <taxon>Araneoidea</taxon>
        <taxon>Nephilidae</taxon>
        <taxon>Nephila</taxon>
    </lineage>
</organism>
<dbReference type="InterPro" id="IPR036397">
    <property type="entry name" value="RNaseH_sf"/>
</dbReference>
<sequence>MNFTKQNEHPELLHQLSLEVINSILSRALVLYTDESRSDLGRSGSGVLIKTGTGEIRYCFRNPDHSSIFRSELFAIREALNPALEADADDVWILTDIKSSIQYLRNLPNILDKLG</sequence>
<gene>
    <name evidence="2" type="primary">RTase_322</name>
    <name evidence="2" type="ORF">NPIL_243841</name>
</gene>
<dbReference type="GO" id="GO:0004523">
    <property type="term" value="F:RNA-DNA hybrid ribonuclease activity"/>
    <property type="evidence" value="ECO:0007669"/>
    <property type="project" value="InterPro"/>
</dbReference>
<keyword evidence="2" id="KW-0808">Transferase</keyword>
<keyword evidence="2" id="KW-0548">Nucleotidyltransferase</keyword>
<accession>A0A8X6UC98</accession>
<dbReference type="OrthoDB" id="6433900at2759"/>
<feature type="domain" description="RNase H type-1" evidence="1">
    <location>
        <begin position="38"/>
        <end position="107"/>
    </location>
</feature>
<evidence type="ECO:0000313" key="3">
    <source>
        <dbReference type="Proteomes" id="UP000887013"/>
    </source>
</evidence>
<name>A0A8X6UC98_NEPPI</name>
<keyword evidence="3" id="KW-1185">Reference proteome</keyword>
<protein>
    <submittedName>
        <fullName evidence="2">Putative RNA-directed DNA polymerase from transposon BS</fullName>
    </submittedName>
</protein>
<dbReference type="Gene3D" id="3.30.420.10">
    <property type="entry name" value="Ribonuclease H-like superfamily/Ribonuclease H"/>
    <property type="match status" value="1"/>
</dbReference>
<dbReference type="GO" id="GO:0003676">
    <property type="term" value="F:nucleic acid binding"/>
    <property type="evidence" value="ECO:0007669"/>
    <property type="project" value="InterPro"/>
</dbReference>
<dbReference type="Proteomes" id="UP000887013">
    <property type="component" value="Unassembled WGS sequence"/>
</dbReference>
<dbReference type="SUPFAM" id="SSF53098">
    <property type="entry name" value="Ribonuclease H-like"/>
    <property type="match status" value="1"/>
</dbReference>
<comment type="caution">
    <text evidence="2">The sequence shown here is derived from an EMBL/GenBank/DDBJ whole genome shotgun (WGS) entry which is preliminary data.</text>
</comment>
<dbReference type="GO" id="GO:0003964">
    <property type="term" value="F:RNA-directed DNA polymerase activity"/>
    <property type="evidence" value="ECO:0007669"/>
    <property type="project" value="UniProtKB-KW"/>
</dbReference>